<feature type="chain" id="PRO_5046497076" evidence="2">
    <location>
        <begin position="30"/>
        <end position="79"/>
    </location>
</feature>
<feature type="region of interest" description="Disordered" evidence="1">
    <location>
        <begin position="59"/>
        <end position="79"/>
    </location>
</feature>
<dbReference type="Proteomes" id="UP001500037">
    <property type="component" value="Unassembled WGS sequence"/>
</dbReference>
<evidence type="ECO:0000313" key="4">
    <source>
        <dbReference type="Proteomes" id="UP001500037"/>
    </source>
</evidence>
<protein>
    <submittedName>
        <fullName evidence="3">Uncharacterized protein</fullName>
    </submittedName>
</protein>
<evidence type="ECO:0000256" key="2">
    <source>
        <dbReference type="SAM" id="SignalP"/>
    </source>
</evidence>
<proteinExistence type="predicted"/>
<evidence type="ECO:0000313" key="3">
    <source>
        <dbReference type="EMBL" id="GAA1268675.1"/>
    </source>
</evidence>
<keyword evidence="4" id="KW-1185">Reference proteome</keyword>
<comment type="caution">
    <text evidence="3">The sequence shown here is derived from an EMBL/GenBank/DDBJ whole genome shotgun (WGS) entry which is preliminary data.</text>
</comment>
<gene>
    <name evidence="3" type="ORF">GCM10009665_66640</name>
</gene>
<keyword evidence="2" id="KW-0732">Signal</keyword>
<accession>A0ABN1WW24</accession>
<dbReference type="EMBL" id="BAAALF010000193">
    <property type="protein sequence ID" value="GAA1268675.1"/>
    <property type="molecule type" value="Genomic_DNA"/>
</dbReference>
<reference evidence="3 4" key="1">
    <citation type="journal article" date="2019" name="Int. J. Syst. Evol. Microbiol.">
        <title>The Global Catalogue of Microorganisms (GCM) 10K type strain sequencing project: providing services to taxonomists for standard genome sequencing and annotation.</title>
        <authorList>
            <consortium name="The Broad Institute Genomics Platform"/>
            <consortium name="The Broad Institute Genome Sequencing Center for Infectious Disease"/>
            <person name="Wu L."/>
            <person name="Ma J."/>
        </authorList>
    </citation>
    <scope>NUCLEOTIDE SEQUENCE [LARGE SCALE GENOMIC DNA]</scope>
    <source>
        <strain evidence="3 4">JCM 13004</strain>
    </source>
</reference>
<sequence length="79" mass="7783">MNNGRKHLLTAVAASAVLSLSVLGLGWHAAAESHGGAGKSVATQWPGAQGSSVVYEAAGETPATQWPKAQGSSVGAEGV</sequence>
<evidence type="ECO:0000256" key="1">
    <source>
        <dbReference type="SAM" id="MobiDB-lite"/>
    </source>
</evidence>
<organism evidence="3 4">
    <name type="scientific">Kitasatospora nipponensis</name>
    <dbReference type="NCBI Taxonomy" id="258049"/>
    <lineage>
        <taxon>Bacteria</taxon>
        <taxon>Bacillati</taxon>
        <taxon>Actinomycetota</taxon>
        <taxon>Actinomycetes</taxon>
        <taxon>Kitasatosporales</taxon>
        <taxon>Streptomycetaceae</taxon>
        <taxon>Kitasatospora</taxon>
    </lineage>
</organism>
<feature type="signal peptide" evidence="2">
    <location>
        <begin position="1"/>
        <end position="29"/>
    </location>
</feature>
<name>A0ABN1WW24_9ACTN</name>